<proteinExistence type="inferred from homology"/>
<feature type="active site" evidence="3">
    <location>
        <position position="141"/>
    </location>
</feature>
<feature type="domain" description="Pseudouridine synthase RsuA/RluA-like" evidence="5">
    <location>
        <begin position="94"/>
        <end position="245"/>
    </location>
</feature>
<dbReference type="AlphaFoldDB" id="A0A9D2BYR4"/>
<dbReference type="Proteomes" id="UP000823868">
    <property type="component" value="Unassembled WGS sequence"/>
</dbReference>
<keyword evidence="4" id="KW-0413">Isomerase</keyword>
<dbReference type="PANTHER" id="PTHR21600">
    <property type="entry name" value="MITOCHONDRIAL RNA PSEUDOURIDINE SYNTHASE"/>
    <property type="match status" value="1"/>
</dbReference>
<dbReference type="GO" id="GO:0009982">
    <property type="term" value="F:pseudouridine synthase activity"/>
    <property type="evidence" value="ECO:0007669"/>
    <property type="project" value="InterPro"/>
</dbReference>
<dbReference type="NCBIfam" id="TIGR00005">
    <property type="entry name" value="rluA_subfam"/>
    <property type="match status" value="1"/>
</dbReference>
<comment type="catalytic activity">
    <reaction evidence="1 4">
        <text>a uridine in RNA = a pseudouridine in RNA</text>
        <dbReference type="Rhea" id="RHEA:48348"/>
        <dbReference type="Rhea" id="RHEA-COMP:12068"/>
        <dbReference type="Rhea" id="RHEA-COMP:12069"/>
        <dbReference type="ChEBI" id="CHEBI:65314"/>
        <dbReference type="ChEBI" id="CHEBI:65315"/>
    </reaction>
</comment>
<dbReference type="Pfam" id="PF00849">
    <property type="entry name" value="PseudoU_synth_2"/>
    <property type="match status" value="1"/>
</dbReference>
<dbReference type="InterPro" id="IPR050188">
    <property type="entry name" value="RluA_PseudoU_synthase"/>
</dbReference>
<dbReference type="InterPro" id="IPR006225">
    <property type="entry name" value="PsdUridine_synth_RluC/D"/>
</dbReference>
<organism evidence="6 7">
    <name type="scientific">Candidatus Flavonifractor merdigallinarum</name>
    <dbReference type="NCBI Taxonomy" id="2838589"/>
    <lineage>
        <taxon>Bacteria</taxon>
        <taxon>Bacillati</taxon>
        <taxon>Bacillota</taxon>
        <taxon>Clostridia</taxon>
        <taxon>Eubacteriales</taxon>
        <taxon>Oscillospiraceae</taxon>
        <taxon>Flavonifractor</taxon>
    </lineage>
</organism>
<dbReference type="Gene3D" id="3.30.2350.10">
    <property type="entry name" value="Pseudouridine synthase"/>
    <property type="match status" value="1"/>
</dbReference>
<evidence type="ECO:0000256" key="2">
    <source>
        <dbReference type="ARBA" id="ARBA00010876"/>
    </source>
</evidence>
<evidence type="ECO:0000256" key="1">
    <source>
        <dbReference type="ARBA" id="ARBA00000073"/>
    </source>
</evidence>
<evidence type="ECO:0000259" key="5">
    <source>
        <dbReference type="Pfam" id="PF00849"/>
    </source>
</evidence>
<dbReference type="GO" id="GO:0140098">
    <property type="term" value="F:catalytic activity, acting on RNA"/>
    <property type="evidence" value="ECO:0007669"/>
    <property type="project" value="UniProtKB-ARBA"/>
</dbReference>
<dbReference type="EC" id="5.4.99.-" evidence="4"/>
<sequence>MAEQAPRRLTLTVTPAMAGEKIDTLLRRELHLSGTVIRRIKWLEDGILLDGVRAITGQRVEAGQALSVRVADPDHKGIMVPAPGPLDIVYEDGDLLVLNKAPGVTVHPGPGHYADTLCNFIAYYYRKQGITADVHPVQRLDRGTSGLMVVAKHPHAQERLKRQLHTPAFRRVYLAVCDGVPEPPEGVIDAPLGRAPDSLIARRVDPDGQRAVTRYRVLRAGRGRALVELELDTGRTHQIRVHMAHIGHPLTGDFLYGREDPGLISRPALHSARLSLLHPVTGEPMAWEQPLPEDMNTLLKSTG</sequence>
<dbReference type="GO" id="GO:0000455">
    <property type="term" value="P:enzyme-directed rRNA pseudouridine synthesis"/>
    <property type="evidence" value="ECO:0007669"/>
    <property type="project" value="TreeGrafter"/>
</dbReference>
<accession>A0A9D2BYR4</accession>
<dbReference type="PROSITE" id="PS01129">
    <property type="entry name" value="PSI_RLU"/>
    <property type="match status" value="1"/>
</dbReference>
<reference evidence="6" key="2">
    <citation type="submission" date="2021-04" db="EMBL/GenBank/DDBJ databases">
        <authorList>
            <person name="Gilroy R."/>
        </authorList>
    </citation>
    <scope>NUCLEOTIDE SEQUENCE</scope>
    <source>
        <strain evidence="6">ChiBcec16_6824</strain>
    </source>
</reference>
<dbReference type="CDD" id="cd02869">
    <property type="entry name" value="PseudoU_synth_RluA_like"/>
    <property type="match status" value="1"/>
</dbReference>
<dbReference type="SUPFAM" id="SSF55120">
    <property type="entry name" value="Pseudouridine synthase"/>
    <property type="match status" value="1"/>
</dbReference>
<dbReference type="InterPro" id="IPR006145">
    <property type="entry name" value="PsdUridine_synth_RsuA/RluA"/>
</dbReference>
<evidence type="ECO:0000256" key="4">
    <source>
        <dbReference type="RuleBase" id="RU362028"/>
    </source>
</evidence>
<comment type="caution">
    <text evidence="6">The sequence shown here is derived from an EMBL/GenBank/DDBJ whole genome shotgun (WGS) entry which is preliminary data.</text>
</comment>
<protein>
    <recommendedName>
        <fullName evidence="4">Pseudouridine synthase</fullName>
        <ecNumber evidence="4">5.4.99.-</ecNumber>
    </recommendedName>
</protein>
<comment type="function">
    <text evidence="4">Responsible for synthesis of pseudouridine from uracil.</text>
</comment>
<dbReference type="InterPro" id="IPR020103">
    <property type="entry name" value="PsdUridine_synth_cat_dom_sf"/>
</dbReference>
<dbReference type="GO" id="GO:0003723">
    <property type="term" value="F:RNA binding"/>
    <property type="evidence" value="ECO:0007669"/>
    <property type="project" value="InterPro"/>
</dbReference>
<reference evidence="6" key="1">
    <citation type="journal article" date="2021" name="PeerJ">
        <title>Extensive microbial diversity within the chicken gut microbiome revealed by metagenomics and culture.</title>
        <authorList>
            <person name="Gilroy R."/>
            <person name="Ravi A."/>
            <person name="Getino M."/>
            <person name="Pursley I."/>
            <person name="Horton D.L."/>
            <person name="Alikhan N.F."/>
            <person name="Baker D."/>
            <person name="Gharbi K."/>
            <person name="Hall N."/>
            <person name="Watson M."/>
            <person name="Adriaenssens E.M."/>
            <person name="Foster-Nyarko E."/>
            <person name="Jarju S."/>
            <person name="Secka A."/>
            <person name="Antonio M."/>
            <person name="Oren A."/>
            <person name="Chaudhuri R.R."/>
            <person name="La Ragione R."/>
            <person name="Hildebrand F."/>
            <person name="Pallen M.J."/>
        </authorList>
    </citation>
    <scope>NUCLEOTIDE SEQUENCE</scope>
    <source>
        <strain evidence="6">ChiBcec16_6824</strain>
    </source>
</reference>
<dbReference type="InterPro" id="IPR006224">
    <property type="entry name" value="PsdUridine_synth_RluA-like_CS"/>
</dbReference>
<gene>
    <name evidence="6" type="ORF">H9841_11380</name>
</gene>
<name>A0A9D2BYR4_9FIRM</name>
<comment type="similarity">
    <text evidence="2 4">Belongs to the pseudouridine synthase RluA family.</text>
</comment>
<evidence type="ECO:0000313" key="6">
    <source>
        <dbReference type="EMBL" id="HIY22486.1"/>
    </source>
</evidence>
<evidence type="ECO:0000256" key="3">
    <source>
        <dbReference type="PIRSR" id="PIRSR606225-1"/>
    </source>
</evidence>
<dbReference type="EMBL" id="DXDX01000205">
    <property type="protein sequence ID" value="HIY22486.1"/>
    <property type="molecule type" value="Genomic_DNA"/>
</dbReference>
<dbReference type="PANTHER" id="PTHR21600:SF35">
    <property type="entry name" value="PSEUDOURIDINE SYNTHASE"/>
    <property type="match status" value="1"/>
</dbReference>
<evidence type="ECO:0000313" key="7">
    <source>
        <dbReference type="Proteomes" id="UP000823868"/>
    </source>
</evidence>